<evidence type="ECO:0000313" key="4">
    <source>
        <dbReference type="Proteomes" id="UP000799757"/>
    </source>
</evidence>
<evidence type="ECO:0000256" key="2">
    <source>
        <dbReference type="SAM" id="MobiDB-lite"/>
    </source>
</evidence>
<proteinExistence type="predicted"/>
<dbReference type="GO" id="GO:0008270">
    <property type="term" value="F:zinc ion binding"/>
    <property type="evidence" value="ECO:0007669"/>
    <property type="project" value="InterPro"/>
</dbReference>
<protein>
    <recommendedName>
        <fullName evidence="5">Zn(2)-C6 fungal-type domain-containing protein</fullName>
    </recommendedName>
</protein>
<evidence type="ECO:0000313" key="3">
    <source>
        <dbReference type="EMBL" id="KAF2799174.1"/>
    </source>
</evidence>
<dbReference type="PANTHER" id="PTHR46910:SF40">
    <property type="entry name" value="ZN(II)2CYS6 TRANSCRIPTION FACTOR (EUROFUNG)"/>
    <property type="match status" value="1"/>
</dbReference>
<organism evidence="3 4">
    <name type="scientific">Melanomma pulvis-pyrius CBS 109.77</name>
    <dbReference type="NCBI Taxonomy" id="1314802"/>
    <lineage>
        <taxon>Eukaryota</taxon>
        <taxon>Fungi</taxon>
        <taxon>Dikarya</taxon>
        <taxon>Ascomycota</taxon>
        <taxon>Pezizomycotina</taxon>
        <taxon>Dothideomycetes</taxon>
        <taxon>Pleosporomycetidae</taxon>
        <taxon>Pleosporales</taxon>
        <taxon>Melanommataceae</taxon>
        <taxon>Melanomma</taxon>
    </lineage>
</organism>
<dbReference type="Proteomes" id="UP000799757">
    <property type="component" value="Unassembled WGS sequence"/>
</dbReference>
<accession>A0A6A6XTV7</accession>
<reference evidence="3" key="1">
    <citation type="journal article" date="2020" name="Stud. Mycol.">
        <title>101 Dothideomycetes genomes: a test case for predicting lifestyles and emergence of pathogens.</title>
        <authorList>
            <person name="Haridas S."/>
            <person name="Albert R."/>
            <person name="Binder M."/>
            <person name="Bloem J."/>
            <person name="Labutti K."/>
            <person name="Salamov A."/>
            <person name="Andreopoulos B."/>
            <person name="Baker S."/>
            <person name="Barry K."/>
            <person name="Bills G."/>
            <person name="Bluhm B."/>
            <person name="Cannon C."/>
            <person name="Castanera R."/>
            <person name="Culley D."/>
            <person name="Daum C."/>
            <person name="Ezra D."/>
            <person name="Gonzalez J."/>
            <person name="Henrissat B."/>
            <person name="Kuo A."/>
            <person name="Liang C."/>
            <person name="Lipzen A."/>
            <person name="Lutzoni F."/>
            <person name="Magnuson J."/>
            <person name="Mondo S."/>
            <person name="Nolan M."/>
            <person name="Ohm R."/>
            <person name="Pangilinan J."/>
            <person name="Park H.-J."/>
            <person name="Ramirez L."/>
            <person name="Alfaro M."/>
            <person name="Sun H."/>
            <person name="Tritt A."/>
            <person name="Yoshinaga Y."/>
            <person name="Zwiers L.-H."/>
            <person name="Turgeon B."/>
            <person name="Goodwin S."/>
            <person name="Spatafora J."/>
            <person name="Crous P."/>
            <person name="Grigoriev I."/>
        </authorList>
    </citation>
    <scope>NUCLEOTIDE SEQUENCE</scope>
    <source>
        <strain evidence="3">CBS 109.77</strain>
    </source>
</reference>
<keyword evidence="4" id="KW-1185">Reference proteome</keyword>
<evidence type="ECO:0008006" key="5">
    <source>
        <dbReference type="Google" id="ProtNLM"/>
    </source>
</evidence>
<dbReference type="InterPro" id="IPR050987">
    <property type="entry name" value="AtrR-like"/>
</dbReference>
<sequence>MDSNRERSHSETNEAGRQRASAACDACRARKCVFPGGRATCSTCSTCAELCIACTHTLPRKKRGPRNRYVQALQLQLDDTSVHAPKAPMTLDLVAPRPVLDHMIRDWFDWIHPLAPLLHPDQFRARIAQQYAGQPSEPSFVILVSSVCAATVASLRRRRDLYGGVTVEGCLALAENLGLWSRAGTITLEWTTAMYNFSSAQYMEHGIDSALSFRLAAEAVIGLRYQLYYELPRMPFLDQQLLKRLYWLVFAGQCTMSIYGRPMLHLHGAHEQVQALVPLEISDGELLRGCPTSIRPANPAASPSRSYIPGLNALSRLFQTWQSSQAVPQKTMAHLQEHIDRAQHVLDNLPPELTWKGHPSSPECGREQGQGDFGTDAQTVNLKVTQLHIRSNLLEQMNTLARHQNLPVTPSAIVEERHRVVDDLLDILYHMPKEVFDANGYSVIPKIRDIGSALLDEDRTGNRSQGVSMQATAKLDRLLAKLENLDVRPPPQTPIDTPATIESRYYQ</sequence>
<evidence type="ECO:0000256" key="1">
    <source>
        <dbReference type="ARBA" id="ARBA00023242"/>
    </source>
</evidence>
<dbReference type="InterPro" id="IPR036864">
    <property type="entry name" value="Zn2-C6_fun-type_DNA-bd_sf"/>
</dbReference>
<dbReference type="Gene3D" id="4.10.240.10">
    <property type="entry name" value="Zn(2)-C6 fungal-type DNA-binding domain"/>
    <property type="match status" value="1"/>
</dbReference>
<dbReference type="PANTHER" id="PTHR46910">
    <property type="entry name" value="TRANSCRIPTION FACTOR PDR1"/>
    <property type="match status" value="1"/>
</dbReference>
<dbReference type="CDD" id="cd00067">
    <property type="entry name" value="GAL4"/>
    <property type="match status" value="1"/>
</dbReference>
<keyword evidence="1" id="KW-0539">Nucleus</keyword>
<dbReference type="InterPro" id="IPR001138">
    <property type="entry name" value="Zn2Cys6_DnaBD"/>
</dbReference>
<feature type="region of interest" description="Disordered" evidence="2">
    <location>
        <begin position="486"/>
        <end position="507"/>
    </location>
</feature>
<dbReference type="CDD" id="cd12148">
    <property type="entry name" value="fungal_TF_MHR"/>
    <property type="match status" value="1"/>
</dbReference>
<dbReference type="OrthoDB" id="2534600at2759"/>
<name>A0A6A6XTV7_9PLEO</name>
<dbReference type="EMBL" id="MU001769">
    <property type="protein sequence ID" value="KAF2799174.1"/>
    <property type="molecule type" value="Genomic_DNA"/>
</dbReference>
<dbReference type="AlphaFoldDB" id="A0A6A6XTV7"/>
<gene>
    <name evidence="3" type="ORF">K505DRAFT_346093</name>
</gene>
<dbReference type="GO" id="GO:0000981">
    <property type="term" value="F:DNA-binding transcription factor activity, RNA polymerase II-specific"/>
    <property type="evidence" value="ECO:0007669"/>
    <property type="project" value="InterPro"/>
</dbReference>